<evidence type="ECO:0000259" key="3">
    <source>
        <dbReference type="Pfam" id="PF02230"/>
    </source>
</evidence>
<dbReference type="RefSeq" id="WP_142534282.1">
    <property type="nucleotide sequence ID" value="NZ_FXTB01000009.1"/>
</dbReference>
<dbReference type="InterPro" id="IPR050955">
    <property type="entry name" value="Plant_Biomass_Hydrol_Est"/>
</dbReference>
<evidence type="ECO:0000256" key="2">
    <source>
        <dbReference type="SAM" id="SignalP"/>
    </source>
</evidence>
<keyword evidence="5" id="KW-1185">Reference proteome</keyword>
<dbReference type="InterPro" id="IPR029058">
    <property type="entry name" value="AB_hydrolase_fold"/>
</dbReference>
<evidence type="ECO:0000313" key="4">
    <source>
        <dbReference type="EMBL" id="SMO84377.1"/>
    </source>
</evidence>
<gene>
    <name evidence="4" type="ORF">SAMN06265379_10984</name>
</gene>
<name>A0A521EKC9_SACCC</name>
<dbReference type="InterPro" id="IPR003140">
    <property type="entry name" value="PLipase/COase/thioEstase"/>
</dbReference>
<keyword evidence="1 2" id="KW-0732">Signal</keyword>
<sequence length="261" mass="30143">MRTLTIILSSIMFTMMGVLNAQNSDAFIKKEFVKDGATLKYNILYPQKMKSGKKYPLVLFLHGSGERGTDNQKQLTHGSALFLKEELRKKYPAVVLFPQCPPKVMWTHRKKEKSPTGDWEFEFPLGQQPTLPAFLVNELVDEWLASGKIDTRRVYIMGLSMGGIGALDFLYRWPEKYAAANVICGGHDPQLVSAYQHVPIWFFHGAKDDVVPPLYSRQIYEEHKKWNAKTKYTLYPEANHNSWDPAFAEPHFLKWLFKQKK</sequence>
<dbReference type="EMBL" id="FXTB01000009">
    <property type="protein sequence ID" value="SMO84377.1"/>
    <property type="molecule type" value="Genomic_DNA"/>
</dbReference>
<dbReference type="Gene3D" id="3.40.50.1820">
    <property type="entry name" value="alpha/beta hydrolase"/>
    <property type="match status" value="1"/>
</dbReference>
<dbReference type="GO" id="GO:0016787">
    <property type="term" value="F:hydrolase activity"/>
    <property type="evidence" value="ECO:0007669"/>
    <property type="project" value="InterPro"/>
</dbReference>
<feature type="domain" description="Phospholipase/carboxylesterase/thioesterase" evidence="3">
    <location>
        <begin position="136"/>
        <end position="245"/>
    </location>
</feature>
<organism evidence="4 5">
    <name type="scientific">Saccharicrinis carchari</name>
    <dbReference type="NCBI Taxonomy" id="1168039"/>
    <lineage>
        <taxon>Bacteria</taxon>
        <taxon>Pseudomonadati</taxon>
        <taxon>Bacteroidota</taxon>
        <taxon>Bacteroidia</taxon>
        <taxon>Marinilabiliales</taxon>
        <taxon>Marinilabiliaceae</taxon>
        <taxon>Saccharicrinis</taxon>
    </lineage>
</organism>
<protein>
    <submittedName>
        <fullName evidence="4">Phospholipase/Carboxylesterase</fullName>
    </submittedName>
</protein>
<feature type="signal peptide" evidence="2">
    <location>
        <begin position="1"/>
        <end position="21"/>
    </location>
</feature>
<dbReference type="SUPFAM" id="SSF53474">
    <property type="entry name" value="alpha/beta-Hydrolases"/>
    <property type="match status" value="1"/>
</dbReference>
<dbReference type="PANTHER" id="PTHR43037">
    <property type="entry name" value="UNNAMED PRODUCT-RELATED"/>
    <property type="match status" value="1"/>
</dbReference>
<evidence type="ECO:0000256" key="1">
    <source>
        <dbReference type="ARBA" id="ARBA00022729"/>
    </source>
</evidence>
<feature type="chain" id="PRO_5021800463" evidence="2">
    <location>
        <begin position="22"/>
        <end position="261"/>
    </location>
</feature>
<dbReference type="OrthoDB" id="9764953at2"/>
<proteinExistence type="predicted"/>
<evidence type="ECO:0000313" key="5">
    <source>
        <dbReference type="Proteomes" id="UP000319040"/>
    </source>
</evidence>
<accession>A0A521EKC9</accession>
<dbReference type="AlphaFoldDB" id="A0A521EKC9"/>
<dbReference type="Proteomes" id="UP000319040">
    <property type="component" value="Unassembled WGS sequence"/>
</dbReference>
<dbReference type="PANTHER" id="PTHR43037:SF1">
    <property type="entry name" value="BLL1128 PROTEIN"/>
    <property type="match status" value="1"/>
</dbReference>
<reference evidence="4 5" key="1">
    <citation type="submission" date="2017-05" db="EMBL/GenBank/DDBJ databases">
        <authorList>
            <person name="Varghese N."/>
            <person name="Submissions S."/>
        </authorList>
    </citation>
    <scope>NUCLEOTIDE SEQUENCE [LARGE SCALE GENOMIC DNA]</scope>
    <source>
        <strain evidence="4 5">DSM 27040</strain>
    </source>
</reference>
<dbReference type="Pfam" id="PF02230">
    <property type="entry name" value="Abhydrolase_2"/>
    <property type="match status" value="1"/>
</dbReference>